<dbReference type="STRING" id="394096.DB31_2568"/>
<dbReference type="Proteomes" id="UP000028725">
    <property type="component" value="Unassembled WGS sequence"/>
</dbReference>
<dbReference type="GO" id="GO:0000160">
    <property type="term" value="P:phosphorelay signal transduction system"/>
    <property type="evidence" value="ECO:0007669"/>
    <property type="project" value="InterPro"/>
</dbReference>
<organism evidence="4 5">
    <name type="scientific">Hyalangium minutum</name>
    <dbReference type="NCBI Taxonomy" id="394096"/>
    <lineage>
        <taxon>Bacteria</taxon>
        <taxon>Pseudomonadati</taxon>
        <taxon>Myxococcota</taxon>
        <taxon>Myxococcia</taxon>
        <taxon>Myxococcales</taxon>
        <taxon>Cystobacterineae</taxon>
        <taxon>Archangiaceae</taxon>
        <taxon>Hyalangium</taxon>
    </lineage>
</organism>
<dbReference type="SUPFAM" id="SSF52172">
    <property type="entry name" value="CheY-like"/>
    <property type="match status" value="1"/>
</dbReference>
<comment type="caution">
    <text evidence="4">The sequence shown here is derived from an EMBL/GenBank/DDBJ whole genome shotgun (WGS) entry which is preliminary data.</text>
</comment>
<evidence type="ECO:0000256" key="2">
    <source>
        <dbReference type="PROSITE-ProRule" id="PRU00169"/>
    </source>
</evidence>
<reference evidence="4 5" key="1">
    <citation type="submission" date="2014-04" db="EMBL/GenBank/DDBJ databases">
        <title>Genome assembly of Hyalangium minutum DSM 14724.</title>
        <authorList>
            <person name="Sharma G."/>
            <person name="Subramanian S."/>
        </authorList>
    </citation>
    <scope>NUCLEOTIDE SEQUENCE [LARGE SCALE GENOMIC DNA]</scope>
    <source>
        <strain evidence="4 5">DSM 14724</strain>
    </source>
</reference>
<dbReference type="OrthoDB" id="5518041at2"/>
<keyword evidence="5" id="KW-1185">Reference proteome</keyword>
<dbReference type="RefSeq" id="WP_044195704.1">
    <property type="nucleotide sequence ID" value="NZ_JMCB01000017.1"/>
</dbReference>
<dbReference type="PANTHER" id="PTHR44591">
    <property type="entry name" value="STRESS RESPONSE REGULATOR PROTEIN 1"/>
    <property type="match status" value="1"/>
</dbReference>
<proteinExistence type="predicted"/>
<evidence type="ECO:0000256" key="1">
    <source>
        <dbReference type="ARBA" id="ARBA00022553"/>
    </source>
</evidence>
<dbReference type="InterPro" id="IPR011006">
    <property type="entry name" value="CheY-like_superfamily"/>
</dbReference>
<dbReference type="Gene3D" id="3.40.50.2300">
    <property type="match status" value="1"/>
</dbReference>
<evidence type="ECO:0000313" key="5">
    <source>
        <dbReference type="Proteomes" id="UP000028725"/>
    </source>
</evidence>
<dbReference type="EMBL" id="JMCB01000017">
    <property type="protein sequence ID" value="KFE63450.1"/>
    <property type="molecule type" value="Genomic_DNA"/>
</dbReference>
<gene>
    <name evidence="4" type="ORF">DB31_2568</name>
</gene>
<dbReference type="PROSITE" id="PS50110">
    <property type="entry name" value="RESPONSE_REGULATORY"/>
    <property type="match status" value="1"/>
</dbReference>
<dbReference type="PANTHER" id="PTHR44591:SF3">
    <property type="entry name" value="RESPONSE REGULATORY DOMAIN-CONTAINING PROTEIN"/>
    <property type="match status" value="1"/>
</dbReference>
<dbReference type="InterPro" id="IPR001789">
    <property type="entry name" value="Sig_transdc_resp-reg_receiver"/>
</dbReference>
<accession>A0A085W6Y7</accession>
<feature type="domain" description="Response regulatory" evidence="3">
    <location>
        <begin position="4"/>
        <end position="118"/>
    </location>
</feature>
<name>A0A085W6Y7_9BACT</name>
<dbReference type="InterPro" id="IPR050595">
    <property type="entry name" value="Bact_response_regulator"/>
</dbReference>
<dbReference type="AlphaFoldDB" id="A0A085W6Y7"/>
<dbReference type="Pfam" id="PF00072">
    <property type="entry name" value="Response_reg"/>
    <property type="match status" value="1"/>
</dbReference>
<feature type="modified residue" description="4-aspartylphosphate" evidence="2">
    <location>
        <position position="55"/>
    </location>
</feature>
<dbReference type="SMART" id="SM00448">
    <property type="entry name" value="REC"/>
    <property type="match status" value="1"/>
</dbReference>
<sequence>MSRRILVVEDDLYIRESVRELLEGEGHTVFSAENGAHALTELEAMRQPPDVILLDLMMPVKDGFQFRSEQQANPRIAHIPVVVMSADPHLDNHRESLAARTYLHKPLDIDLLLAAMSA</sequence>
<evidence type="ECO:0000313" key="4">
    <source>
        <dbReference type="EMBL" id="KFE63450.1"/>
    </source>
</evidence>
<keyword evidence="1 2" id="KW-0597">Phosphoprotein</keyword>
<protein>
    <submittedName>
        <fullName evidence="4">Alkaline phosphatase synthesis transcriptional regulatory protein PhoP</fullName>
    </submittedName>
</protein>
<dbReference type="PATRIC" id="fig|394096.3.peg.6901"/>
<evidence type="ECO:0000259" key="3">
    <source>
        <dbReference type="PROSITE" id="PS50110"/>
    </source>
</evidence>